<accession>A0ABS7G5L4</accession>
<evidence type="ECO:0000313" key="2">
    <source>
        <dbReference type="Proteomes" id="UP000812961"/>
    </source>
</evidence>
<proteinExistence type="predicted"/>
<reference evidence="1 2" key="1">
    <citation type="submission" date="2021-08" db="EMBL/GenBank/DDBJ databases">
        <title>The genome sequence of Chitinophaga sp. B61.</title>
        <authorList>
            <person name="Zhang X."/>
        </authorList>
    </citation>
    <scope>NUCLEOTIDE SEQUENCE [LARGE SCALE GENOMIC DNA]</scope>
    <source>
        <strain evidence="1 2">B61</strain>
    </source>
</reference>
<protein>
    <submittedName>
        <fullName evidence="1">Uncharacterized protein</fullName>
    </submittedName>
</protein>
<comment type="caution">
    <text evidence="1">The sequence shown here is derived from an EMBL/GenBank/DDBJ whole genome shotgun (WGS) entry which is preliminary data.</text>
</comment>
<name>A0ABS7G5L4_9BACT</name>
<sequence>MARQTSILTFSGRLTNMIGYYRNGKHFLRSIPETVRQTTATRRAAQRFGIASKRGALIRKAFSSGLDVCCDSSHINRLTKTLIKSAQPPHQAVTGFRFNQHTGISRFLRQAPVFMPEGILHIPAQTLPSVKGITGVEVKVIAARISFGSQSVTGTANTTMTIDHNRPFAGADMHIDVPGHGILMVVVQVRGLHDGRPAGHRQDVAADIIAVQLPKSSQVFDIMTMGRTTATCTMIAKIGNNRLSLPAPSCIQRE</sequence>
<dbReference type="RefSeq" id="WP_220248162.1">
    <property type="nucleotide sequence ID" value="NZ_JAICCF010000001.1"/>
</dbReference>
<evidence type="ECO:0000313" key="1">
    <source>
        <dbReference type="EMBL" id="MBW8682928.1"/>
    </source>
</evidence>
<keyword evidence="2" id="KW-1185">Reference proteome</keyword>
<dbReference type="Proteomes" id="UP000812961">
    <property type="component" value="Unassembled WGS sequence"/>
</dbReference>
<dbReference type="EMBL" id="JAICCF010000001">
    <property type="protein sequence ID" value="MBW8682928.1"/>
    <property type="molecule type" value="Genomic_DNA"/>
</dbReference>
<organism evidence="1 2">
    <name type="scientific">Chitinophaga rhizophila</name>
    <dbReference type="NCBI Taxonomy" id="2866212"/>
    <lineage>
        <taxon>Bacteria</taxon>
        <taxon>Pseudomonadati</taxon>
        <taxon>Bacteroidota</taxon>
        <taxon>Chitinophagia</taxon>
        <taxon>Chitinophagales</taxon>
        <taxon>Chitinophagaceae</taxon>
        <taxon>Chitinophaga</taxon>
    </lineage>
</organism>
<gene>
    <name evidence="1" type="ORF">K1Y79_01160</name>
</gene>